<gene>
    <name evidence="3" type="ORF">GCM10007167_14770</name>
</gene>
<dbReference type="AlphaFoldDB" id="A0A918Z1Z6"/>
<accession>A0A918Z1Z6</accession>
<dbReference type="PANTHER" id="PTHR34475">
    <property type="match status" value="1"/>
</dbReference>
<name>A0A918Z1Z6_9GAMM</name>
<dbReference type="Proteomes" id="UP000636453">
    <property type="component" value="Unassembled WGS sequence"/>
</dbReference>
<keyword evidence="1" id="KW-0472">Membrane</keyword>
<feature type="domain" description="HTH cro/C1-type" evidence="2">
    <location>
        <begin position="19"/>
        <end position="50"/>
    </location>
</feature>
<reference evidence="3" key="2">
    <citation type="submission" date="2020-09" db="EMBL/GenBank/DDBJ databases">
        <authorList>
            <person name="Sun Q."/>
            <person name="Kim S."/>
        </authorList>
    </citation>
    <scope>NUCLEOTIDE SEQUENCE</scope>
    <source>
        <strain evidence="3">KCTC 32020</strain>
    </source>
</reference>
<dbReference type="Pfam" id="PF13413">
    <property type="entry name" value="HTH_25"/>
    <property type="match status" value="1"/>
</dbReference>
<dbReference type="InterPro" id="IPR025194">
    <property type="entry name" value="RodZ-like_C"/>
</dbReference>
<reference evidence="3" key="1">
    <citation type="journal article" date="2014" name="Int. J. Syst. Evol. Microbiol.">
        <title>Complete genome sequence of Corynebacterium casei LMG S-19264T (=DSM 44701T), isolated from a smear-ripened cheese.</title>
        <authorList>
            <consortium name="US DOE Joint Genome Institute (JGI-PGF)"/>
            <person name="Walter F."/>
            <person name="Albersmeier A."/>
            <person name="Kalinowski J."/>
            <person name="Ruckert C."/>
        </authorList>
    </citation>
    <scope>NUCLEOTIDE SEQUENCE</scope>
    <source>
        <strain evidence="3">KCTC 32020</strain>
    </source>
</reference>
<evidence type="ECO:0000313" key="4">
    <source>
        <dbReference type="Proteomes" id="UP000636453"/>
    </source>
</evidence>
<protein>
    <submittedName>
        <fullName evidence="3">Membrane protein</fullName>
    </submittedName>
</protein>
<comment type="caution">
    <text evidence="3">The sequence shown here is derived from an EMBL/GenBank/DDBJ whole genome shotgun (WGS) entry which is preliminary data.</text>
</comment>
<feature type="transmembrane region" description="Helical" evidence="1">
    <location>
        <begin position="112"/>
        <end position="129"/>
    </location>
</feature>
<dbReference type="Gene3D" id="1.10.260.40">
    <property type="entry name" value="lambda repressor-like DNA-binding domains"/>
    <property type="match status" value="1"/>
</dbReference>
<evidence type="ECO:0000313" key="3">
    <source>
        <dbReference type="EMBL" id="GHE33794.1"/>
    </source>
</evidence>
<keyword evidence="1" id="KW-0812">Transmembrane</keyword>
<dbReference type="Pfam" id="PF13464">
    <property type="entry name" value="RodZ_C"/>
    <property type="match status" value="1"/>
</dbReference>
<dbReference type="PROSITE" id="PS50943">
    <property type="entry name" value="HTH_CROC1"/>
    <property type="match status" value="1"/>
</dbReference>
<evidence type="ECO:0000259" key="2">
    <source>
        <dbReference type="PROSITE" id="PS50943"/>
    </source>
</evidence>
<dbReference type="PANTHER" id="PTHR34475:SF1">
    <property type="entry name" value="CYTOSKELETON PROTEIN RODZ"/>
    <property type="match status" value="1"/>
</dbReference>
<dbReference type="SUPFAM" id="SSF47413">
    <property type="entry name" value="lambda repressor-like DNA-binding domains"/>
    <property type="match status" value="1"/>
</dbReference>
<dbReference type="InterPro" id="IPR010982">
    <property type="entry name" value="Lambda_DNA-bd_dom_sf"/>
</dbReference>
<dbReference type="RefSeq" id="WP_189766623.1">
    <property type="nucleotide sequence ID" value="NZ_BNCF01000007.1"/>
</dbReference>
<dbReference type="InterPro" id="IPR050400">
    <property type="entry name" value="Bact_Cytoskel_RodZ"/>
</dbReference>
<proteinExistence type="predicted"/>
<dbReference type="InterPro" id="IPR001387">
    <property type="entry name" value="Cro/C1-type_HTH"/>
</dbReference>
<dbReference type="CDD" id="cd00093">
    <property type="entry name" value="HTH_XRE"/>
    <property type="match status" value="1"/>
</dbReference>
<organism evidence="3 4">
    <name type="scientific">Vulcaniibacterium thermophilum</name>
    <dbReference type="NCBI Taxonomy" id="1169913"/>
    <lineage>
        <taxon>Bacteria</taxon>
        <taxon>Pseudomonadati</taxon>
        <taxon>Pseudomonadota</taxon>
        <taxon>Gammaproteobacteria</taxon>
        <taxon>Lysobacterales</taxon>
        <taxon>Lysobacteraceae</taxon>
        <taxon>Vulcaniibacterium</taxon>
    </lineage>
</organism>
<keyword evidence="1" id="KW-1133">Transmembrane helix</keyword>
<evidence type="ECO:0000256" key="1">
    <source>
        <dbReference type="SAM" id="Phobius"/>
    </source>
</evidence>
<sequence>MMQSYDVARGDLGQFGARLKQAREAAGLSLDQVSARLHIPRHVVEALESGDHARLGAPVFVRGQLRSYARLLDLDLQPELDAIPAANEPAPLVSHVHVPRYRWWLEQATRRAVYVVLTAAIAVPVWLATRSHLDRDVAVQSLDVPPVPADAPAAGAARPAAPAPAPAERAPVVASLTALPPVESSREIVVTFNGESWFEAQGADGRTLERGLVAAGQTRRYRAGEVGDLVIGNVSAVDVRHQGRAVDLAPFSRANVARFTLSSDGSLAPVGN</sequence>
<keyword evidence="4" id="KW-1185">Reference proteome</keyword>
<dbReference type="GO" id="GO:0003677">
    <property type="term" value="F:DNA binding"/>
    <property type="evidence" value="ECO:0007669"/>
    <property type="project" value="InterPro"/>
</dbReference>
<dbReference type="EMBL" id="BNCF01000007">
    <property type="protein sequence ID" value="GHE33794.1"/>
    <property type="molecule type" value="Genomic_DNA"/>
</dbReference>